<evidence type="ECO:0000313" key="2">
    <source>
        <dbReference type="Proteomes" id="UP000034883"/>
    </source>
</evidence>
<dbReference type="Proteomes" id="UP000034883">
    <property type="component" value="Chromosome"/>
</dbReference>
<dbReference type="InterPro" id="IPR050816">
    <property type="entry name" value="Flavin-dep_Halogenase_NPB"/>
</dbReference>
<dbReference type="STRING" id="927083.DB32_000655"/>
<dbReference type="SUPFAM" id="SSF51905">
    <property type="entry name" value="FAD/NAD(P)-binding domain"/>
    <property type="match status" value="1"/>
</dbReference>
<sequence>MHPEKKVDVAILGGGLAGNLVARQLRRTLPDVSIAIFEKDVERGFKVGESSVEIASNFFIRKLGLSTYMYDEQLAKNGLRFFFDTPEKNAHLFEMSEVGSNKLPMFPTFQIDRARFEADLLEMNRADAVDVQVGVTVRDLELKSGTDEARTHRHAFTVEAPDGARTRYAARWVIDASGRRQLISNQRELRVREPHGCGAVWGRFTGITDMDGLSERGGAGERPWPGADAWKARARHTARVLSTNHFCYRGYWIWFIPIARGVTSLGVVGEVFEPWMRTEEGFWKFLREHRAVASLIEKAEMLDVGHYARYTYGTKQFWDGAERWAMIGEAAAFSDPFYSPGSDYISIESDMITDMIRRDFEGESDADLAERSRLYDEFMRFRYEATMKLYREQYPVLGSFETMRLKWNFDISCYYNLWLDFFLRDHHLDLRKVREQLRRKEYVLNALENFRQLFGRLVRELEVSGNYHRANLGQYNDGTDLLHFQDEIGRERKKGGVNARTEEIFNFCLTEARRILGETGGAPLDLHQFMEPVQLA</sequence>
<dbReference type="InterPro" id="IPR036188">
    <property type="entry name" value="FAD/NAD-bd_sf"/>
</dbReference>
<protein>
    <submittedName>
        <fullName evidence="1">FAD-binding protein</fullName>
    </submittedName>
</protein>
<reference evidence="1 2" key="1">
    <citation type="submission" date="2015-03" db="EMBL/GenBank/DDBJ databases">
        <title>Genome assembly of Sandaracinus amylolyticus DSM 53668.</title>
        <authorList>
            <person name="Sharma G."/>
            <person name="Subramanian S."/>
        </authorList>
    </citation>
    <scope>NUCLEOTIDE SEQUENCE [LARGE SCALE GENOMIC DNA]</scope>
    <source>
        <strain evidence="1 2">DSM 53668</strain>
    </source>
</reference>
<dbReference type="EMBL" id="CP011125">
    <property type="protein sequence ID" value="AKF03506.1"/>
    <property type="molecule type" value="Genomic_DNA"/>
</dbReference>
<dbReference type="PANTHER" id="PTHR43747">
    <property type="entry name" value="FAD-BINDING PROTEIN"/>
    <property type="match status" value="1"/>
</dbReference>
<organism evidence="1 2">
    <name type="scientific">Sandaracinus amylolyticus</name>
    <dbReference type="NCBI Taxonomy" id="927083"/>
    <lineage>
        <taxon>Bacteria</taxon>
        <taxon>Pseudomonadati</taxon>
        <taxon>Myxococcota</taxon>
        <taxon>Polyangia</taxon>
        <taxon>Polyangiales</taxon>
        <taxon>Sandaracinaceae</taxon>
        <taxon>Sandaracinus</taxon>
    </lineage>
</organism>
<dbReference type="RefSeq" id="WP_053230958.1">
    <property type="nucleotide sequence ID" value="NZ_CP011125.1"/>
</dbReference>
<keyword evidence="2" id="KW-1185">Reference proteome</keyword>
<dbReference type="PANTHER" id="PTHR43747:SF1">
    <property type="entry name" value="SLR1998 PROTEIN"/>
    <property type="match status" value="1"/>
</dbReference>
<proteinExistence type="predicted"/>
<dbReference type="Gene3D" id="3.50.50.60">
    <property type="entry name" value="FAD/NAD(P)-binding domain"/>
    <property type="match status" value="1"/>
</dbReference>
<dbReference type="KEGG" id="samy:DB32_000655"/>
<evidence type="ECO:0000313" key="1">
    <source>
        <dbReference type="EMBL" id="AKF03506.1"/>
    </source>
</evidence>
<dbReference type="AlphaFoldDB" id="A0A0F6VZD3"/>
<dbReference type="GO" id="GO:0004497">
    <property type="term" value="F:monooxygenase activity"/>
    <property type="evidence" value="ECO:0007669"/>
    <property type="project" value="InterPro"/>
</dbReference>
<gene>
    <name evidence="1" type="ORF">DB32_000655</name>
</gene>
<dbReference type="InterPro" id="IPR006905">
    <property type="entry name" value="Flavin_halogenase"/>
</dbReference>
<accession>A0A0F6VZD3</accession>
<name>A0A0F6VZD3_9BACT</name>
<dbReference type="Pfam" id="PF04820">
    <property type="entry name" value="Trp_halogenase"/>
    <property type="match status" value="1"/>
</dbReference>